<accession>A0A9X2ZH00</accession>
<name>A0A9X2ZH00_9FLAO</name>
<evidence type="ECO:0000313" key="4">
    <source>
        <dbReference type="Proteomes" id="UP001151133"/>
    </source>
</evidence>
<dbReference type="GO" id="GO:0016757">
    <property type="term" value="F:glycosyltransferase activity"/>
    <property type="evidence" value="ECO:0007669"/>
    <property type="project" value="InterPro"/>
</dbReference>
<sequence>MRIVQIIDSLEVGGAERMALNYANALSEKIEFSGLIASRKEGLLLSQIDEKVSYLFLKKKKIIDFKAVFLLRRYLKNNKVSVIHAHSSSFFIAVLVKLTLPKIKIIWHDHYGISQDLKSRKNVALKFGSLFFKGSIAVNTALKDWAESYLYCKNVIYFPNFVDEITNLNKEVSLNGEEGKRIVCVANLRPQKNHELLIKAANIIRNEYPDWTFHLFGKDFLDDHSKKLKELVRDLELDKNIFFYGAVNNVASVLEQCNIAVLPSISEGLPLAILEYGLYKLPVVATNVGEISTIIISEKEGLIIESNNINQFSQSIQKLIRNKKSRIEMGLELNKIVNLNYSQESIVRDYISWLNYLINFIPSKNI</sequence>
<evidence type="ECO:0000259" key="1">
    <source>
        <dbReference type="Pfam" id="PF00534"/>
    </source>
</evidence>
<dbReference type="AlphaFoldDB" id="A0A9X2ZH00"/>
<dbReference type="PANTHER" id="PTHR12526:SF627">
    <property type="entry name" value="D-RHAMNOSYLTRANSFERASE WBPZ"/>
    <property type="match status" value="1"/>
</dbReference>
<dbReference type="Proteomes" id="UP001151133">
    <property type="component" value="Unassembled WGS sequence"/>
</dbReference>
<comment type="caution">
    <text evidence="3">The sequence shown here is derived from an EMBL/GenBank/DDBJ whole genome shotgun (WGS) entry which is preliminary data.</text>
</comment>
<dbReference type="Pfam" id="PF00534">
    <property type="entry name" value="Glycos_transf_1"/>
    <property type="match status" value="1"/>
</dbReference>
<dbReference type="EMBL" id="JAOZEV010000002">
    <property type="protein sequence ID" value="MCV9931231.1"/>
    <property type="molecule type" value="Genomic_DNA"/>
</dbReference>
<evidence type="ECO:0000313" key="3">
    <source>
        <dbReference type="EMBL" id="MCV9931231.1"/>
    </source>
</evidence>
<dbReference type="InterPro" id="IPR001296">
    <property type="entry name" value="Glyco_trans_1"/>
</dbReference>
<organism evidence="3 4">
    <name type="scientific">Flavobacterium frigoritolerans</name>
    <dbReference type="NCBI Taxonomy" id="2987686"/>
    <lineage>
        <taxon>Bacteria</taxon>
        <taxon>Pseudomonadati</taxon>
        <taxon>Bacteroidota</taxon>
        <taxon>Flavobacteriia</taxon>
        <taxon>Flavobacteriales</taxon>
        <taxon>Flavobacteriaceae</taxon>
        <taxon>Flavobacterium</taxon>
    </lineage>
</organism>
<reference evidence="3" key="1">
    <citation type="submission" date="2022-10" db="EMBL/GenBank/DDBJ databases">
        <title>Two novel species of Flavobacterium.</title>
        <authorList>
            <person name="Liu Q."/>
            <person name="Xin Y.-H."/>
        </authorList>
    </citation>
    <scope>NUCLEOTIDE SEQUENCE</scope>
    <source>
        <strain evidence="3">LS1R47</strain>
    </source>
</reference>
<proteinExistence type="predicted"/>
<keyword evidence="4" id="KW-1185">Reference proteome</keyword>
<gene>
    <name evidence="3" type="ORF">OIU80_02975</name>
</gene>
<dbReference type="CDD" id="cd03811">
    <property type="entry name" value="GT4_GT28_WabH-like"/>
    <property type="match status" value="1"/>
</dbReference>
<dbReference type="Pfam" id="PF13439">
    <property type="entry name" value="Glyco_transf_4"/>
    <property type="match status" value="1"/>
</dbReference>
<dbReference type="InterPro" id="IPR028098">
    <property type="entry name" value="Glyco_trans_4-like_N"/>
</dbReference>
<dbReference type="RefSeq" id="WP_264285598.1">
    <property type="nucleotide sequence ID" value="NZ_JAOZEV010000002.1"/>
</dbReference>
<evidence type="ECO:0000259" key="2">
    <source>
        <dbReference type="Pfam" id="PF13439"/>
    </source>
</evidence>
<dbReference type="Gene3D" id="3.40.50.2000">
    <property type="entry name" value="Glycogen Phosphorylase B"/>
    <property type="match status" value="2"/>
</dbReference>
<feature type="domain" description="Glycosyltransferase subfamily 4-like N-terminal" evidence="2">
    <location>
        <begin position="12"/>
        <end position="163"/>
    </location>
</feature>
<dbReference type="SUPFAM" id="SSF53756">
    <property type="entry name" value="UDP-Glycosyltransferase/glycogen phosphorylase"/>
    <property type="match status" value="1"/>
</dbReference>
<feature type="domain" description="Glycosyl transferase family 1" evidence="1">
    <location>
        <begin position="169"/>
        <end position="329"/>
    </location>
</feature>
<dbReference type="PANTHER" id="PTHR12526">
    <property type="entry name" value="GLYCOSYLTRANSFERASE"/>
    <property type="match status" value="1"/>
</dbReference>
<protein>
    <submittedName>
        <fullName evidence="3">Glycosyltransferase</fullName>
    </submittedName>
</protein>